<dbReference type="EMBL" id="LSYV01000032">
    <property type="protein sequence ID" value="KXZ48042.1"/>
    <property type="molecule type" value="Genomic_DNA"/>
</dbReference>
<feature type="domain" description="Pherophorin" evidence="1">
    <location>
        <begin position="137"/>
        <end position="283"/>
    </location>
</feature>
<comment type="caution">
    <text evidence="2">The sequence shown here is derived from an EMBL/GenBank/DDBJ whole genome shotgun (WGS) entry which is preliminary data.</text>
</comment>
<organism evidence="2 3">
    <name type="scientific">Gonium pectorale</name>
    <name type="common">Green alga</name>
    <dbReference type="NCBI Taxonomy" id="33097"/>
    <lineage>
        <taxon>Eukaryota</taxon>
        <taxon>Viridiplantae</taxon>
        <taxon>Chlorophyta</taxon>
        <taxon>core chlorophytes</taxon>
        <taxon>Chlorophyceae</taxon>
        <taxon>CS clade</taxon>
        <taxon>Chlamydomonadales</taxon>
        <taxon>Volvocaceae</taxon>
        <taxon>Gonium</taxon>
    </lineage>
</organism>
<dbReference type="InterPro" id="IPR024616">
    <property type="entry name" value="Pherophorin"/>
</dbReference>
<dbReference type="Pfam" id="PF12499">
    <property type="entry name" value="DUF3707"/>
    <property type="match status" value="1"/>
</dbReference>
<keyword evidence="3" id="KW-1185">Reference proteome</keyword>
<dbReference type="OrthoDB" id="542386at2759"/>
<accession>A0A150GDX5</accession>
<evidence type="ECO:0000313" key="2">
    <source>
        <dbReference type="EMBL" id="KXZ48042.1"/>
    </source>
</evidence>
<dbReference type="Proteomes" id="UP000075714">
    <property type="component" value="Unassembled WGS sequence"/>
</dbReference>
<gene>
    <name evidence="2" type="ORF">GPECTOR_31phG1</name>
</gene>
<proteinExistence type="predicted"/>
<name>A0A150GDX5_GONPE</name>
<protein>
    <recommendedName>
        <fullName evidence="1">Pherophorin domain-containing protein</fullName>
    </recommendedName>
</protein>
<sequence length="288" mass="29689">MPTCASVSDTIISSINAAASAYGADIAVPFFLQTCSSTYDASVLPRVYPVVQVCGAFASDAAGAKLQDWLVSPLGGLASWTGSVRDGVCTGYKIVADIAAPGGGATCLAGQFEEACASNPDPTPPPPPPAGGLVQTHTCVQGNVNVPYSVGGFYTASTVDQGGYPAVAMCVKVAKQSCKASSYCCGMDFAKVEVPVEDACKSDLRRLTINGTPQFYSWGNYPQANGGTITALKFTSMLTNLPNPDGATLCWVVRPGDCADPARFCTNGRCQVSIFASNNKCCPATLVS</sequence>
<reference evidence="3" key="1">
    <citation type="journal article" date="2016" name="Nat. Commun.">
        <title>The Gonium pectorale genome demonstrates co-option of cell cycle regulation during the evolution of multicellularity.</title>
        <authorList>
            <person name="Hanschen E.R."/>
            <person name="Marriage T.N."/>
            <person name="Ferris P.J."/>
            <person name="Hamaji T."/>
            <person name="Toyoda A."/>
            <person name="Fujiyama A."/>
            <person name="Neme R."/>
            <person name="Noguchi H."/>
            <person name="Minakuchi Y."/>
            <person name="Suzuki M."/>
            <person name="Kawai-Toyooka H."/>
            <person name="Smith D.R."/>
            <person name="Sparks H."/>
            <person name="Anderson J."/>
            <person name="Bakaric R."/>
            <person name="Luria V."/>
            <person name="Karger A."/>
            <person name="Kirschner M.W."/>
            <person name="Durand P.M."/>
            <person name="Michod R.E."/>
            <person name="Nozaki H."/>
            <person name="Olson B.J."/>
        </authorList>
    </citation>
    <scope>NUCLEOTIDE SEQUENCE [LARGE SCALE GENOMIC DNA]</scope>
    <source>
        <strain evidence="3">NIES-2863</strain>
    </source>
</reference>
<dbReference type="AlphaFoldDB" id="A0A150GDX5"/>
<evidence type="ECO:0000313" key="3">
    <source>
        <dbReference type="Proteomes" id="UP000075714"/>
    </source>
</evidence>
<evidence type="ECO:0000259" key="1">
    <source>
        <dbReference type="Pfam" id="PF12499"/>
    </source>
</evidence>